<evidence type="ECO:0000256" key="4">
    <source>
        <dbReference type="ARBA" id="ARBA00022490"/>
    </source>
</evidence>
<gene>
    <name evidence="11" type="primary">xerD</name>
    <name evidence="14" type="ORF">LQ50_00095</name>
</gene>
<dbReference type="InterPro" id="IPR004107">
    <property type="entry name" value="Integrase_SAM-like_N"/>
</dbReference>
<dbReference type="AlphaFoldDB" id="A0A0B0INU5"/>
<dbReference type="InterPro" id="IPR010998">
    <property type="entry name" value="Integrase_recombinase_N"/>
</dbReference>
<feature type="domain" description="Core-binding (CB)" evidence="13">
    <location>
        <begin position="1"/>
        <end position="86"/>
    </location>
</feature>
<keyword evidence="8 11" id="KW-0238">DNA-binding</keyword>
<feature type="active site" evidence="11">
    <location>
        <position position="171"/>
    </location>
</feature>
<keyword evidence="5 11" id="KW-0132">Cell division</keyword>
<dbReference type="OrthoDB" id="9801717at2"/>
<evidence type="ECO:0000256" key="8">
    <source>
        <dbReference type="ARBA" id="ARBA00023125"/>
    </source>
</evidence>
<dbReference type="PANTHER" id="PTHR30349">
    <property type="entry name" value="PHAGE INTEGRASE-RELATED"/>
    <property type="match status" value="1"/>
</dbReference>
<dbReference type="InterPro" id="IPR044068">
    <property type="entry name" value="CB"/>
</dbReference>
<dbReference type="Gene3D" id="1.10.443.10">
    <property type="entry name" value="Intergrase catalytic core"/>
    <property type="match status" value="1"/>
</dbReference>
<keyword evidence="4 11" id="KW-0963">Cytoplasm</keyword>
<keyword evidence="7 11" id="KW-0229">DNA integration</keyword>
<feature type="active site" evidence="11">
    <location>
        <position position="147"/>
    </location>
</feature>
<dbReference type="Proteomes" id="UP000030832">
    <property type="component" value="Unassembled WGS sequence"/>
</dbReference>
<evidence type="ECO:0000256" key="5">
    <source>
        <dbReference type="ARBA" id="ARBA00022618"/>
    </source>
</evidence>
<dbReference type="Gene3D" id="1.10.150.130">
    <property type="match status" value="1"/>
</dbReference>
<dbReference type="InterPro" id="IPR023009">
    <property type="entry name" value="Tyrosine_recombinase_XerC/XerD"/>
</dbReference>
<dbReference type="GO" id="GO:0007059">
    <property type="term" value="P:chromosome segregation"/>
    <property type="evidence" value="ECO:0007669"/>
    <property type="project" value="UniProtKB-UniRule"/>
</dbReference>
<evidence type="ECO:0000259" key="12">
    <source>
        <dbReference type="PROSITE" id="PS51898"/>
    </source>
</evidence>
<proteinExistence type="inferred from homology"/>
<evidence type="ECO:0000256" key="10">
    <source>
        <dbReference type="ARBA" id="ARBA00023306"/>
    </source>
</evidence>
<dbReference type="GO" id="GO:0006313">
    <property type="term" value="P:DNA transposition"/>
    <property type="evidence" value="ECO:0007669"/>
    <property type="project" value="UniProtKB-UniRule"/>
</dbReference>
<evidence type="ECO:0000256" key="7">
    <source>
        <dbReference type="ARBA" id="ARBA00022908"/>
    </source>
</evidence>
<evidence type="ECO:0000256" key="3">
    <source>
        <dbReference type="ARBA" id="ARBA00015810"/>
    </source>
</evidence>
<dbReference type="NCBIfam" id="TIGR02225">
    <property type="entry name" value="recomb_XerD"/>
    <property type="match status" value="1"/>
</dbReference>
<sequence length="296" mass="33902">MEEERKKFLQYIHLERGLANNTVQSYERDLKQYELYVTKIAKKKSIHDIDQSMIVEYLHFLKEQGRAGTTIARTVASIRAFHQFMLREKMSSSDPSVHLEIPKRSKKLPQILSLQEVESLLNAPSGSDMFSIRNKAMLETLYATGMRVSELMNLTVTNTHLAMGFVRCIGKAEKERIIPLGQEASKALEKYLETSRRNLMKQKEHDVLFVNHLGNPLSRQGFWKVLKQLAVAASINKPLTPHTLRHSFASHLLANGADIRAVQEMLGHVDISTTQIYTQVTKARMKDIYAQYHPRA</sequence>
<feature type="active site" description="O-(3'-phospho-DNA)-tyrosine intermediate" evidence="11">
    <location>
        <position position="277"/>
    </location>
</feature>
<dbReference type="HAMAP" id="MF_01808">
    <property type="entry name" value="Recomb_XerC_XerD"/>
    <property type="match status" value="1"/>
</dbReference>
<dbReference type="InterPro" id="IPR011010">
    <property type="entry name" value="DNA_brk_join_enz"/>
</dbReference>
<dbReference type="EMBL" id="JRJU01000001">
    <property type="protein sequence ID" value="KHF41744.1"/>
    <property type="molecule type" value="Genomic_DNA"/>
</dbReference>
<dbReference type="Pfam" id="PF00589">
    <property type="entry name" value="Phage_integrase"/>
    <property type="match status" value="1"/>
</dbReference>
<organism evidence="14 15">
    <name type="scientific">Halalkalibacter okhensis</name>
    <dbReference type="NCBI Taxonomy" id="333138"/>
    <lineage>
        <taxon>Bacteria</taxon>
        <taxon>Bacillati</taxon>
        <taxon>Bacillota</taxon>
        <taxon>Bacilli</taxon>
        <taxon>Bacillales</taxon>
        <taxon>Bacillaceae</taxon>
        <taxon>Halalkalibacter</taxon>
    </lineage>
</organism>
<dbReference type="eggNOG" id="COG4974">
    <property type="taxonomic scope" value="Bacteria"/>
</dbReference>
<dbReference type="CDD" id="cd00798">
    <property type="entry name" value="INT_XerDC_C"/>
    <property type="match status" value="1"/>
</dbReference>
<dbReference type="NCBIfam" id="NF001399">
    <property type="entry name" value="PRK00283.1"/>
    <property type="match status" value="1"/>
</dbReference>
<feature type="active site" evidence="11">
    <location>
        <position position="245"/>
    </location>
</feature>
<dbReference type="PROSITE" id="PS51900">
    <property type="entry name" value="CB"/>
    <property type="match status" value="1"/>
</dbReference>
<dbReference type="PANTHER" id="PTHR30349:SF81">
    <property type="entry name" value="TYROSINE RECOMBINASE XERC"/>
    <property type="match status" value="1"/>
</dbReference>
<comment type="function">
    <text evidence="11">Site-specific tyrosine recombinase, which acts by catalyzing the cutting and rejoining of the recombining DNA molecules. The XerC-XerD complex is essential to convert dimers of the bacterial chromosome into monomers to permit their segregation at cell division. It also contributes to the segregational stability of plasmids.</text>
</comment>
<dbReference type="GO" id="GO:0003677">
    <property type="term" value="F:DNA binding"/>
    <property type="evidence" value="ECO:0007669"/>
    <property type="project" value="UniProtKB-UniRule"/>
</dbReference>
<dbReference type="GO" id="GO:0009037">
    <property type="term" value="F:tyrosine-based site-specific recombinase activity"/>
    <property type="evidence" value="ECO:0007669"/>
    <property type="project" value="UniProtKB-UniRule"/>
</dbReference>
<evidence type="ECO:0000313" key="15">
    <source>
        <dbReference type="Proteomes" id="UP000030832"/>
    </source>
</evidence>
<dbReference type="GO" id="GO:0051301">
    <property type="term" value="P:cell division"/>
    <property type="evidence" value="ECO:0007669"/>
    <property type="project" value="UniProtKB-KW"/>
</dbReference>
<evidence type="ECO:0000259" key="13">
    <source>
        <dbReference type="PROSITE" id="PS51900"/>
    </source>
</evidence>
<feature type="active site" evidence="11">
    <location>
        <position position="242"/>
    </location>
</feature>
<reference evidence="14 15" key="1">
    <citation type="submission" date="2014-09" db="EMBL/GenBank/DDBJ databases">
        <title>Genome sequencing and annotation of Bacillus Okhensis strain Kh10-101T.</title>
        <authorList>
            <person name="Prakash J.S."/>
        </authorList>
    </citation>
    <scope>NUCLEOTIDE SEQUENCE [LARGE SCALE GENOMIC DNA]</scope>
    <source>
        <strain evidence="15">Kh10-101T</strain>
    </source>
</reference>
<dbReference type="Pfam" id="PF02899">
    <property type="entry name" value="Phage_int_SAM_1"/>
    <property type="match status" value="1"/>
</dbReference>
<evidence type="ECO:0000313" key="14">
    <source>
        <dbReference type="EMBL" id="KHF41744.1"/>
    </source>
</evidence>
<keyword evidence="15" id="KW-1185">Reference proteome</keyword>
<feature type="domain" description="Tyr recombinase" evidence="12">
    <location>
        <begin position="107"/>
        <end position="290"/>
    </location>
</feature>
<accession>A0A0B0INU5</accession>
<dbReference type="NCBIfam" id="NF040815">
    <property type="entry name" value="recomb_XerA_Arch"/>
    <property type="match status" value="1"/>
</dbReference>
<evidence type="ECO:0000256" key="6">
    <source>
        <dbReference type="ARBA" id="ARBA00022829"/>
    </source>
</evidence>
<dbReference type="RefSeq" id="WP_034624821.1">
    <property type="nucleotide sequence ID" value="NZ_JRJU01000001.1"/>
</dbReference>
<dbReference type="InterPro" id="IPR002104">
    <property type="entry name" value="Integrase_catalytic"/>
</dbReference>
<dbReference type="SUPFAM" id="SSF56349">
    <property type="entry name" value="DNA breaking-rejoining enzymes"/>
    <property type="match status" value="1"/>
</dbReference>
<evidence type="ECO:0000256" key="1">
    <source>
        <dbReference type="ARBA" id="ARBA00004496"/>
    </source>
</evidence>
<comment type="caution">
    <text evidence="14">The sequence shown here is derived from an EMBL/GenBank/DDBJ whole genome shotgun (WGS) entry which is preliminary data.</text>
</comment>
<evidence type="ECO:0000256" key="2">
    <source>
        <dbReference type="ARBA" id="ARBA00010450"/>
    </source>
</evidence>
<dbReference type="PROSITE" id="PS51898">
    <property type="entry name" value="TYR_RECOMBINASE"/>
    <property type="match status" value="1"/>
</dbReference>
<comment type="subunit">
    <text evidence="11">Forms a cyclic heterotetrameric complex composed of two molecules of XerC and two molecules of XerD.</text>
</comment>
<feature type="active site" evidence="11">
    <location>
        <position position="268"/>
    </location>
</feature>
<evidence type="ECO:0000256" key="9">
    <source>
        <dbReference type="ARBA" id="ARBA00023172"/>
    </source>
</evidence>
<evidence type="ECO:0000256" key="11">
    <source>
        <dbReference type="HAMAP-Rule" id="MF_01807"/>
    </source>
</evidence>
<comment type="subcellular location">
    <subcellularLocation>
        <location evidence="1 11">Cytoplasm</location>
    </subcellularLocation>
</comment>
<keyword evidence="10 11" id="KW-0131">Cell cycle</keyword>
<keyword evidence="6 11" id="KW-0159">Chromosome partition</keyword>
<dbReference type="HAMAP" id="MF_01807">
    <property type="entry name" value="Recomb_XerD"/>
    <property type="match status" value="1"/>
</dbReference>
<dbReference type="InterPro" id="IPR011932">
    <property type="entry name" value="Recomb_XerD"/>
</dbReference>
<name>A0A0B0INU5_9BACI</name>
<dbReference type="InterPro" id="IPR050090">
    <property type="entry name" value="Tyrosine_recombinase_XerCD"/>
</dbReference>
<keyword evidence="9 11" id="KW-0233">DNA recombination</keyword>
<dbReference type="InterPro" id="IPR013762">
    <property type="entry name" value="Integrase-like_cat_sf"/>
</dbReference>
<dbReference type="STRING" id="333138.LQ50_00095"/>
<protein>
    <recommendedName>
        <fullName evidence="3 11">Tyrosine recombinase XerD</fullName>
    </recommendedName>
</protein>
<comment type="similarity">
    <text evidence="2 11">Belongs to the 'phage' integrase family. XerD subfamily.</text>
</comment>
<dbReference type="GO" id="GO:0005737">
    <property type="term" value="C:cytoplasm"/>
    <property type="evidence" value="ECO:0007669"/>
    <property type="project" value="UniProtKB-SubCell"/>
</dbReference>